<dbReference type="AlphaFoldDB" id="A0A086KF23"/>
<protein>
    <submittedName>
        <fullName evidence="3">Preprotein translocase subunit Sec66</fullName>
    </submittedName>
</protein>
<reference evidence="3 4" key="1">
    <citation type="submission" date="2014-03" db="EMBL/GenBank/DDBJ databases">
        <authorList>
            <person name="Sibley D."/>
            <person name="Venepally P."/>
            <person name="Karamycheva S."/>
            <person name="Hadjithomas M."/>
            <person name="Khan A."/>
            <person name="Brunk B."/>
            <person name="Roos D."/>
            <person name="Caler E."/>
            <person name="Lorenzi H."/>
        </authorList>
    </citation>
    <scope>NUCLEOTIDE SEQUENCE [LARGE SCALE GENOMIC DNA]</scope>
    <source>
        <strain evidence="4">p89</strain>
    </source>
</reference>
<feature type="compositionally biased region" description="Basic and acidic residues" evidence="1">
    <location>
        <begin position="218"/>
        <end position="240"/>
    </location>
</feature>
<evidence type="ECO:0000313" key="4">
    <source>
        <dbReference type="Proteomes" id="UP000028828"/>
    </source>
</evidence>
<evidence type="ECO:0000256" key="2">
    <source>
        <dbReference type="SAM" id="Phobius"/>
    </source>
</evidence>
<accession>A0A086KF23</accession>
<comment type="caution">
    <text evidence="3">The sequence shown here is derived from an EMBL/GenBank/DDBJ whole genome shotgun (WGS) entry which is preliminary data.</text>
</comment>
<dbReference type="Proteomes" id="UP000028828">
    <property type="component" value="Unassembled WGS sequence"/>
</dbReference>
<keyword evidence="2" id="KW-0812">Transmembrane</keyword>
<evidence type="ECO:0000313" key="3">
    <source>
        <dbReference type="EMBL" id="KFG42991.1"/>
    </source>
</evidence>
<dbReference type="InterPro" id="IPR018624">
    <property type="entry name" value="Sec66"/>
</dbReference>
<dbReference type="Pfam" id="PF09802">
    <property type="entry name" value="Sec66"/>
    <property type="match status" value="1"/>
</dbReference>
<gene>
    <name evidence="3" type="ORF">TGP89_224960</name>
</gene>
<proteinExistence type="predicted"/>
<feature type="transmembrane region" description="Helical" evidence="2">
    <location>
        <begin position="6"/>
        <end position="27"/>
    </location>
</feature>
<name>A0A086KF23_TOXGO</name>
<dbReference type="EMBL" id="AEYI02000979">
    <property type="protein sequence ID" value="KFG42991.1"/>
    <property type="molecule type" value="Genomic_DNA"/>
</dbReference>
<dbReference type="VEuPathDB" id="ToxoDB:TGP89_224960"/>
<dbReference type="GO" id="GO:0031204">
    <property type="term" value="P:post-translational protein targeting to membrane, translocation"/>
    <property type="evidence" value="ECO:0007669"/>
    <property type="project" value="InterPro"/>
</dbReference>
<evidence type="ECO:0000256" key="1">
    <source>
        <dbReference type="SAM" id="MobiDB-lite"/>
    </source>
</evidence>
<dbReference type="GO" id="GO:0031207">
    <property type="term" value="C:Sec62/Sec63 complex"/>
    <property type="evidence" value="ECO:0007669"/>
    <property type="project" value="InterPro"/>
</dbReference>
<feature type="region of interest" description="Disordered" evidence="1">
    <location>
        <begin position="218"/>
        <end position="247"/>
    </location>
</feature>
<keyword evidence="2" id="KW-0472">Membrane</keyword>
<sequence length="247" mass="28691">MDSSLGGWLIFGLMALIAAIGVVRLWWQERRRSQAKASFFKEAEDVLSFSAPTEAINEYEVAREDAFDEMVKEGKVDKDAEDLPEGELPETSWLRQVSQEHKKKLKLFLLRRALANVPRWIGLSQEVNAKFRLYRHGLLSEETWQSFSRAQEALQVELDYLRLEAECLEPQWGDRILKDAMLLFRLQQAKEAQQKEQEQEAKKRAAIQKQECVLQQQKKDAMERRAEKQADSLLKEEAGKQKKKAAR</sequence>
<keyword evidence="2" id="KW-1133">Transmembrane helix</keyword>
<dbReference type="OrthoDB" id="73168at2759"/>
<organism evidence="3 4">
    <name type="scientific">Toxoplasma gondii p89</name>
    <dbReference type="NCBI Taxonomy" id="943119"/>
    <lineage>
        <taxon>Eukaryota</taxon>
        <taxon>Sar</taxon>
        <taxon>Alveolata</taxon>
        <taxon>Apicomplexa</taxon>
        <taxon>Conoidasida</taxon>
        <taxon>Coccidia</taxon>
        <taxon>Eucoccidiorida</taxon>
        <taxon>Eimeriorina</taxon>
        <taxon>Sarcocystidae</taxon>
        <taxon>Toxoplasma</taxon>
    </lineage>
</organism>